<sequence>MYTRAHNDMIFATTLLEKAKTLLNSKDTYNSVSPKNIMANDSPNLVKPSLSTSVVLNDTENILQDNTTSDSENISDTQDTEVNKEKWEHRAILLLISLYKEKSYMLQKGSHKKLWTEISQCMKEKKYKFTGSQCNNKMDALKRRYRQIIDHNAQSGNDRKEWIYLDVLDEILRKKNWIKPLAVAGSNIKESEHSPLTDNNDENEPPTKQRKMSLTEARANFLKVSLAEKKLKREETANYRATKLQILREIKKVYKRQTKKQE</sequence>
<reference evidence="3 4" key="1">
    <citation type="journal article" date="2018" name="Genome Res.">
        <title>The genomic architecture and molecular evolution of ant odorant receptors.</title>
        <authorList>
            <person name="McKenzie S.K."/>
            <person name="Kronauer D.J.C."/>
        </authorList>
    </citation>
    <scope>NUCLEOTIDE SEQUENCE [LARGE SCALE GENOMIC DNA]</scope>
    <source>
        <strain evidence="3">Clonal line C1</strain>
    </source>
</reference>
<organism evidence="3 4">
    <name type="scientific">Ooceraea biroi</name>
    <name type="common">Clonal raider ant</name>
    <name type="synonym">Cerapachys biroi</name>
    <dbReference type="NCBI Taxonomy" id="2015173"/>
    <lineage>
        <taxon>Eukaryota</taxon>
        <taxon>Metazoa</taxon>
        <taxon>Ecdysozoa</taxon>
        <taxon>Arthropoda</taxon>
        <taxon>Hexapoda</taxon>
        <taxon>Insecta</taxon>
        <taxon>Pterygota</taxon>
        <taxon>Neoptera</taxon>
        <taxon>Endopterygota</taxon>
        <taxon>Hymenoptera</taxon>
        <taxon>Apocrita</taxon>
        <taxon>Aculeata</taxon>
        <taxon>Formicoidea</taxon>
        <taxon>Formicidae</taxon>
        <taxon>Dorylinae</taxon>
        <taxon>Ooceraea</taxon>
    </lineage>
</organism>
<evidence type="ECO:0000259" key="2">
    <source>
        <dbReference type="Pfam" id="PF13837"/>
    </source>
</evidence>
<dbReference type="OrthoDB" id="691673at2759"/>
<dbReference type="AlphaFoldDB" id="A0A3L8DL84"/>
<name>A0A3L8DL84_OOCBI</name>
<dbReference type="Pfam" id="PF13837">
    <property type="entry name" value="Myb_DNA-bind_4"/>
    <property type="match status" value="1"/>
</dbReference>
<dbReference type="PANTHER" id="PTHR47595">
    <property type="entry name" value="HEAT SHOCK 70 KDA PROTEIN 14"/>
    <property type="match status" value="1"/>
</dbReference>
<feature type="domain" description="Myb/SANT-like DNA-binding" evidence="2">
    <location>
        <begin position="85"/>
        <end position="171"/>
    </location>
</feature>
<feature type="region of interest" description="Disordered" evidence="1">
    <location>
        <begin position="189"/>
        <end position="212"/>
    </location>
</feature>
<protein>
    <recommendedName>
        <fullName evidence="2">Myb/SANT-like DNA-binding domain-containing protein</fullName>
    </recommendedName>
</protein>
<evidence type="ECO:0000313" key="4">
    <source>
        <dbReference type="Proteomes" id="UP000279307"/>
    </source>
</evidence>
<accession>A0A3L8DL84</accession>
<dbReference type="PANTHER" id="PTHR47595:SF1">
    <property type="entry name" value="MYB_SANT-LIKE DNA-BINDING DOMAIN-CONTAINING PROTEIN"/>
    <property type="match status" value="1"/>
</dbReference>
<comment type="caution">
    <text evidence="3">The sequence shown here is derived from an EMBL/GenBank/DDBJ whole genome shotgun (WGS) entry which is preliminary data.</text>
</comment>
<dbReference type="EMBL" id="QOIP01000006">
    <property type="protein sequence ID" value="RLU21204.1"/>
    <property type="molecule type" value="Genomic_DNA"/>
</dbReference>
<dbReference type="Gene3D" id="1.10.10.60">
    <property type="entry name" value="Homeodomain-like"/>
    <property type="match status" value="1"/>
</dbReference>
<dbReference type="Proteomes" id="UP000279307">
    <property type="component" value="Chromosome 6"/>
</dbReference>
<evidence type="ECO:0000313" key="3">
    <source>
        <dbReference type="EMBL" id="RLU21204.1"/>
    </source>
</evidence>
<evidence type="ECO:0000256" key="1">
    <source>
        <dbReference type="SAM" id="MobiDB-lite"/>
    </source>
</evidence>
<proteinExistence type="predicted"/>
<dbReference type="InterPro" id="IPR044822">
    <property type="entry name" value="Myb_DNA-bind_4"/>
</dbReference>
<gene>
    <name evidence="3" type="ORF">DMN91_005577</name>
</gene>